<organism evidence="2">
    <name type="scientific">Melampsora larici-populina (strain 98AG31 / pathotype 3-4-7)</name>
    <name type="common">Poplar leaf rust fungus</name>
    <dbReference type="NCBI Taxonomy" id="747676"/>
    <lineage>
        <taxon>Eukaryota</taxon>
        <taxon>Fungi</taxon>
        <taxon>Dikarya</taxon>
        <taxon>Basidiomycota</taxon>
        <taxon>Pucciniomycotina</taxon>
        <taxon>Pucciniomycetes</taxon>
        <taxon>Pucciniales</taxon>
        <taxon>Melampsoraceae</taxon>
        <taxon>Melampsora</taxon>
    </lineage>
</organism>
<evidence type="ECO:0000313" key="1">
    <source>
        <dbReference type="EMBL" id="EGG11761.1"/>
    </source>
</evidence>
<dbReference type="InParanoid" id="F4R7M0"/>
<keyword evidence="2" id="KW-1185">Reference proteome</keyword>
<protein>
    <submittedName>
        <fullName evidence="1">Uncharacterized protein</fullName>
    </submittedName>
</protein>
<dbReference type="AlphaFoldDB" id="F4R7M0"/>
<accession>F4R7M0</accession>
<dbReference type="EMBL" id="GL883092">
    <property type="protein sequence ID" value="EGG11761.1"/>
    <property type="molecule type" value="Genomic_DNA"/>
</dbReference>
<evidence type="ECO:0000313" key="2">
    <source>
        <dbReference type="Proteomes" id="UP000001072"/>
    </source>
</evidence>
<dbReference type="KEGG" id="mlr:MELLADRAFT_102230"/>
<dbReference type="VEuPathDB" id="FungiDB:MELLADRAFT_102230"/>
<reference evidence="2" key="1">
    <citation type="journal article" date="2011" name="Proc. Natl. Acad. Sci. U.S.A.">
        <title>Obligate biotrophy features unraveled by the genomic analysis of rust fungi.</title>
        <authorList>
            <person name="Duplessis S."/>
            <person name="Cuomo C.A."/>
            <person name="Lin Y.-C."/>
            <person name="Aerts A."/>
            <person name="Tisserant E."/>
            <person name="Veneault-Fourrey C."/>
            <person name="Joly D.L."/>
            <person name="Hacquard S."/>
            <person name="Amselem J."/>
            <person name="Cantarel B.L."/>
            <person name="Chiu R."/>
            <person name="Coutinho P.M."/>
            <person name="Feau N."/>
            <person name="Field M."/>
            <person name="Frey P."/>
            <person name="Gelhaye E."/>
            <person name="Goldberg J."/>
            <person name="Grabherr M.G."/>
            <person name="Kodira C.D."/>
            <person name="Kohler A."/>
            <person name="Kuees U."/>
            <person name="Lindquist E.A."/>
            <person name="Lucas S.M."/>
            <person name="Mago R."/>
            <person name="Mauceli E."/>
            <person name="Morin E."/>
            <person name="Murat C."/>
            <person name="Pangilinan J.L."/>
            <person name="Park R."/>
            <person name="Pearson M."/>
            <person name="Quesneville H."/>
            <person name="Rouhier N."/>
            <person name="Sakthikumar S."/>
            <person name="Salamov A.A."/>
            <person name="Schmutz J."/>
            <person name="Selles B."/>
            <person name="Shapiro H."/>
            <person name="Tanguay P."/>
            <person name="Tuskan G.A."/>
            <person name="Henrissat B."/>
            <person name="Van de Peer Y."/>
            <person name="Rouze P."/>
            <person name="Ellis J.G."/>
            <person name="Dodds P.N."/>
            <person name="Schein J.E."/>
            <person name="Zhong S."/>
            <person name="Hamelin R.C."/>
            <person name="Grigoriev I.V."/>
            <person name="Szabo L.J."/>
            <person name="Martin F."/>
        </authorList>
    </citation>
    <scope>NUCLEOTIDE SEQUENCE [LARGE SCALE GENOMIC DNA]</scope>
    <source>
        <strain evidence="2">98AG31 / pathotype 3-4-7</strain>
    </source>
</reference>
<dbReference type="Proteomes" id="UP000001072">
    <property type="component" value="Unassembled WGS sequence"/>
</dbReference>
<name>F4R7M0_MELLP</name>
<dbReference type="GeneID" id="18921606"/>
<proteinExistence type="predicted"/>
<sequence>MTQTPLNHSSSSCLEKSMCMIRPVAVIFEHKNIRAIPHWDIWLGCILAHGASWMAKGLNILTVSFGGCGGVLVGDPCKTTSGICQGLPIFFWCEDKPLRFM</sequence>
<dbReference type="RefSeq" id="XP_007405396.1">
    <property type="nucleotide sequence ID" value="XM_007405334.1"/>
</dbReference>
<gene>
    <name evidence="1" type="ORF">MELLADRAFT_102230</name>
</gene>
<dbReference type="HOGENOM" id="CLU_2292285_0_0_1"/>